<keyword evidence="3" id="KW-1185">Reference proteome</keyword>
<reference evidence="2" key="1">
    <citation type="submission" date="2017-07" db="EMBL/GenBank/DDBJ databases">
        <title>Taro Niue Genome Assembly and Annotation.</title>
        <authorList>
            <person name="Atibalentja N."/>
            <person name="Keating K."/>
            <person name="Fields C.J."/>
        </authorList>
    </citation>
    <scope>NUCLEOTIDE SEQUENCE</scope>
    <source>
        <strain evidence="2">Niue_2</strain>
        <tissue evidence="2">Leaf</tissue>
    </source>
</reference>
<protein>
    <submittedName>
        <fullName evidence="2">Uncharacterized protein</fullName>
    </submittedName>
</protein>
<feature type="compositionally biased region" description="Low complexity" evidence="1">
    <location>
        <begin position="1"/>
        <end position="32"/>
    </location>
</feature>
<evidence type="ECO:0000313" key="2">
    <source>
        <dbReference type="EMBL" id="MQM10356.1"/>
    </source>
</evidence>
<evidence type="ECO:0000313" key="3">
    <source>
        <dbReference type="Proteomes" id="UP000652761"/>
    </source>
</evidence>
<name>A0A843WRL5_COLES</name>
<sequence length="121" mass="13045">MDMVCGARSGSSSGRRMSSGRGSSAASTSGPSFVPPPLAAATSPSSVPPPLTVGASTVHETKDAVNPQERRGNFYDGTLWEENELKRPPTFQEVFDKTYKKKGTNQYISDRAREVVESYSQ</sequence>
<comment type="caution">
    <text evidence="2">The sequence shown here is derived from an EMBL/GenBank/DDBJ whole genome shotgun (WGS) entry which is preliminary data.</text>
</comment>
<accession>A0A843WRL5</accession>
<evidence type="ECO:0000256" key="1">
    <source>
        <dbReference type="SAM" id="MobiDB-lite"/>
    </source>
</evidence>
<dbReference type="AlphaFoldDB" id="A0A843WRL5"/>
<dbReference type="Proteomes" id="UP000652761">
    <property type="component" value="Unassembled WGS sequence"/>
</dbReference>
<gene>
    <name evidence="2" type="ORF">Taro_043253</name>
</gene>
<feature type="region of interest" description="Disordered" evidence="1">
    <location>
        <begin position="1"/>
        <end position="54"/>
    </location>
</feature>
<dbReference type="EMBL" id="NMUH01004651">
    <property type="protein sequence ID" value="MQM10356.1"/>
    <property type="molecule type" value="Genomic_DNA"/>
</dbReference>
<organism evidence="2 3">
    <name type="scientific">Colocasia esculenta</name>
    <name type="common">Wild taro</name>
    <name type="synonym">Arum esculentum</name>
    <dbReference type="NCBI Taxonomy" id="4460"/>
    <lineage>
        <taxon>Eukaryota</taxon>
        <taxon>Viridiplantae</taxon>
        <taxon>Streptophyta</taxon>
        <taxon>Embryophyta</taxon>
        <taxon>Tracheophyta</taxon>
        <taxon>Spermatophyta</taxon>
        <taxon>Magnoliopsida</taxon>
        <taxon>Liliopsida</taxon>
        <taxon>Araceae</taxon>
        <taxon>Aroideae</taxon>
        <taxon>Colocasieae</taxon>
        <taxon>Colocasia</taxon>
    </lineage>
</organism>
<proteinExistence type="predicted"/>